<evidence type="ECO:0000313" key="1">
    <source>
        <dbReference type="EMBL" id="KOX76682.1"/>
    </source>
</evidence>
<sequence length="75" mass="8878">MVGLLENNQEFDRFCSRKRPSAGQLLEHRWLEVALENPICKSRLKRYVIKKRWIKAVNTILALRRMGAHLEFDLA</sequence>
<accession>A0A0N0U621</accession>
<evidence type="ECO:0000313" key="2">
    <source>
        <dbReference type="Proteomes" id="UP000053105"/>
    </source>
</evidence>
<organism evidence="1 2">
    <name type="scientific">Melipona quadrifasciata</name>
    <dbReference type="NCBI Taxonomy" id="166423"/>
    <lineage>
        <taxon>Eukaryota</taxon>
        <taxon>Metazoa</taxon>
        <taxon>Ecdysozoa</taxon>
        <taxon>Arthropoda</taxon>
        <taxon>Hexapoda</taxon>
        <taxon>Insecta</taxon>
        <taxon>Pterygota</taxon>
        <taxon>Neoptera</taxon>
        <taxon>Endopterygota</taxon>
        <taxon>Hymenoptera</taxon>
        <taxon>Apocrita</taxon>
        <taxon>Aculeata</taxon>
        <taxon>Apoidea</taxon>
        <taxon>Anthophila</taxon>
        <taxon>Apidae</taxon>
        <taxon>Melipona</taxon>
    </lineage>
</organism>
<dbReference type="EMBL" id="KQ435742">
    <property type="protein sequence ID" value="KOX76682.1"/>
    <property type="molecule type" value="Genomic_DNA"/>
</dbReference>
<keyword evidence="2" id="KW-1185">Reference proteome</keyword>
<dbReference type="AlphaFoldDB" id="A0A0N0U621"/>
<dbReference type="OrthoDB" id="6070751at2759"/>
<dbReference type="STRING" id="166423.A0A0N0U621"/>
<name>A0A0N0U621_9HYME</name>
<proteinExistence type="predicted"/>
<gene>
    <name evidence="1" type="ORF">WN51_11035</name>
</gene>
<protein>
    <submittedName>
        <fullName evidence="1">Uncharacterized protein</fullName>
    </submittedName>
</protein>
<dbReference type="Proteomes" id="UP000053105">
    <property type="component" value="Unassembled WGS sequence"/>
</dbReference>
<reference evidence="1 2" key="1">
    <citation type="submission" date="2015-07" db="EMBL/GenBank/DDBJ databases">
        <title>The genome of Melipona quadrifasciata.</title>
        <authorList>
            <person name="Pan H."/>
            <person name="Kapheim K."/>
        </authorList>
    </citation>
    <scope>NUCLEOTIDE SEQUENCE [LARGE SCALE GENOMIC DNA]</scope>
    <source>
        <strain evidence="1">0111107301</strain>
        <tissue evidence="1">Whole body</tissue>
    </source>
</reference>